<dbReference type="Pfam" id="PF11391">
    <property type="entry name" value="DUF2798"/>
    <property type="match status" value="1"/>
</dbReference>
<dbReference type="Proteomes" id="UP000194664">
    <property type="component" value="Unassembled WGS sequence"/>
</dbReference>
<dbReference type="InterPro" id="IPR021529">
    <property type="entry name" value="DUF2798"/>
</dbReference>
<dbReference type="AlphaFoldDB" id="A0A251X1R2"/>
<keyword evidence="1" id="KW-0812">Transmembrane</keyword>
<dbReference type="EMBL" id="MSPP01000001">
    <property type="protein sequence ID" value="OUD10627.1"/>
    <property type="molecule type" value="Genomic_DNA"/>
</dbReference>
<keyword evidence="1" id="KW-1133">Transmembrane helix</keyword>
<dbReference type="OrthoDB" id="7159403at2"/>
<evidence type="ECO:0008006" key="4">
    <source>
        <dbReference type="Google" id="ProtNLM"/>
    </source>
</evidence>
<keyword evidence="3" id="KW-1185">Reference proteome</keyword>
<accession>A0A251X1R2</accession>
<dbReference type="RefSeq" id="WP_086450276.1">
    <property type="nucleotide sequence ID" value="NZ_MSPP01000001.1"/>
</dbReference>
<evidence type="ECO:0000256" key="1">
    <source>
        <dbReference type="SAM" id="Phobius"/>
    </source>
</evidence>
<organism evidence="2 3">
    <name type="scientific">Marivivens niveibacter</name>
    <dbReference type="NCBI Taxonomy" id="1930667"/>
    <lineage>
        <taxon>Bacteria</taxon>
        <taxon>Pseudomonadati</taxon>
        <taxon>Pseudomonadota</taxon>
        <taxon>Alphaproteobacteria</taxon>
        <taxon>Rhodobacterales</taxon>
        <taxon>Paracoccaceae</taxon>
        <taxon>Marivivens group</taxon>
        <taxon>Marivivens</taxon>
    </lineage>
</organism>
<feature type="transmembrane region" description="Helical" evidence="1">
    <location>
        <begin position="37"/>
        <end position="59"/>
    </location>
</feature>
<reference evidence="2 3" key="1">
    <citation type="submission" date="2016-12" db="EMBL/GenBank/DDBJ databases">
        <title>The draft genome sequence of HSLHS2.</title>
        <authorList>
            <person name="Hu D."/>
            <person name="Wang L."/>
            <person name="Shao Z."/>
        </authorList>
    </citation>
    <scope>NUCLEOTIDE SEQUENCE [LARGE SCALE GENOMIC DNA]</scope>
    <source>
        <strain evidence="2">MCCC 1A06712</strain>
    </source>
</reference>
<gene>
    <name evidence="2" type="ORF">BVC71_03805</name>
</gene>
<sequence length="76" mass="8281">MSKKIIIINQIVMTCLMAFSMSGIMLLIAMGPMPGFIGMWIPNFLIAWPIAFVATNLAWPIASFITRKIAGGSLAH</sequence>
<evidence type="ECO:0000313" key="2">
    <source>
        <dbReference type="EMBL" id="OUD10627.1"/>
    </source>
</evidence>
<protein>
    <recommendedName>
        <fullName evidence="4">DUF2798 domain-containing protein</fullName>
    </recommendedName>
</protein>
<comment type="caution">
    <text evidence="2">The sequence shown here is derived from an EMBL/GenBank/DDBJ whole genome shotgun (WGS) entry which is preliminary data.</text>
</comment>
<proteinExistence type="predicted"/>
<keyword evidence="1" id="KW-0472">Membrane</keyword>
<feature type="transmembrane region" description="Helical" evidence="1">
    <location>
        <begin position="7"/>
        <end position="31"/>
    </location>
</feature>
<evidence type="ECO:0000313" key="3">
    <source>
        <dbReference type="Proteomes" id="UP000194664"/>
    </source>
</evidence>
<name>A0A251X1R2_9RHOB</name>